<name>A0A450TJX0_9GAMM</name>
<feature type="compositionally biased region" description="Pro residues" evidence="1">
    <location>
        <begin position="74"/>
        <end position="83"/>
    </location>
</feature>
<feature type="compositionally biased region" description="Basic and acidic residues" evidence="1">
    <location>
        <begin position="58"/>
        <end position="68"/>
    </location>
</feature>
<protein>
    <submittedName>
        <fullName evidence="2">Uncharacterized protein</fullName>
    </submittedName>
</protein>
<sequence length="90" mass="10044">MEKMKMRSPNLTQENITRIRALFPGCVTEARDSNGGTRLSVDFDQLRQELSDAIVEGPQERYRLDWPGKRAALPPTPPSPRPSGPAGRRA</sequence>
<dbReference type="EMBL" id="CAADEX010000198">
    <property type="protein sequence ID" value="VFJ67785.1"/>
    <property type="molecule type" value="Genomic_DNA"/>
</dbReference>
<proteinExistence type="predicted"/>
<feature type="region of interest" description="Disordered" evidence="1">
    <location>
        <begin position="58"/>
        <end position="90"/>
    </location>
</feature>
<evidence type="ECO:0000313" key="2">
    <source>
        <dbReference type="EMBL" id="VFJ67785.1"/>
    </source>
</evidence>
<reference evidence="2" key="1">
    <citation type="submission" date="2019-02" db="EMBL/GenBank/DDBJ databases">
        <authorList>
            <person name="Gruber-Vodicka R. H."/>
            <person name="Seah K. B. B."/>
        </authorList>
    </citation>
    <scope>NUCLEOTIDE SEQUENCE</scope>
    <source>
        <strain evidence="2">BECK_DK47</strain>
    </source>
</reference>
<organism evidence="2">
    <name type="scientific">Candidatus Kentrum sp. DK</name>
    <dbReference type="NCBI Taxonomy" id="2126562"/>
    <lineage>
        <taxon>Bacteria</taxon>
        <taxon>Pseudomonadati</taxon>
        <taxon>Pseudomonadota</taxon>
        <taxon>Gammaproteobacteria</taxon>
        <taxon>Candidatus Kentrum</taxon>
    </lineage>
</organism>
<evidence type="ECO:0000256" key="1">
    <source>
        <dbReference type="SAM" id="MobiDB-lite"/>
    </source>
</evidence>
<dbReference type="AlphaFoldDB" id="A0A450TJX0"/>
<gene>
    <name evidence="2" type="ORF">BECKDK2373B_GA0170837_11981</name>
</gene>
<accession>A0A450TJX0</accession>